<keyword evidence="3" id="KW-0479">Metal-binding</keyword>
<dbReference type="RefSeq" id="WP_062632608.1">
    <property type="nucleotide sequence ID" value="NZ_FCOG02000004.1"/>
</dbReference>
<dbReference type="SUPFAM" id="SSF56784">
    <property type="entry name" value="HAD-like"/>
    <property type="match status" value="1"/>
</dbReference>
<dbReference type="InterPro" id="IPR006439">
    <property type="entry name" value="HAD-SF_hydro_IA"/>
</dbReference>
<comment type="similarity">
    <text evidence="2">Belongs to the HAD-like hydrolase superfamily. CbbY/CbbZ/Gph/YieH family.</text>
</comment>
<dbReference type="PANTHER" id="PTHR46193:SF10">
    <property type="entry name" value="6-PHOSPHOGLUCONATE PHOSPHATASE"/>
    <property type="match status" value="1"/>
</dbReference>
<name>A0A7Z7I840_9BURK</name>
<dbReference type="Gene3D" id="3.40.50.1000">
    <property type="entry name" value="HAD superfamily/HAD-like"/>
    <property type="match status" value="1"/>
</dbReference>
<dbReference type="SFLD" id="SFLDG01129">
    <property type="entry name" value="C1.5:_HAD__Beta-PGM__Phosphata"/>
    <property type="match status" value="1"/>
</dbReference>
<dbReference type="InterPro" id="IPR023214">
    <property type="entry name" value="HAD_sf"/>
</dbReference>
<evidence type="ECO:0000256" key="2">
    <source>
        <dbReference type="ARBA" id="ARBA00006171"/>
    </source>
</evidence>
<keyword evidence="4" id="KW-0460">Magnesium</keyword>
<reference evidence="5 6" key="1">
    <citation type="submission" date="2017-09" db="EMBL/GenBank/DDBJ databases">
        <authorList>
            <person name="Varghese N."/>
            <person name="Submissions S."/>
        </authorList>
    </citation>
    <scope>NUCLEOTIDE SEQUENCE [LARGE SCALE GENOMIC DNA]</scope>
    <source>
        <strain evidence="5 6">OK806</strain>
    </source>
</reference>
<dbReference type="AlphaFoldDB" id="A0A7Z7I840"/>
<organism evidence="5 6">
    <name type="scientific">Caballeronia arationis</name>
    <dbReference type="NCBI Taxonomy" id="1777142"/>
    <lineage>
        <taxon>Bacteria</taxon>
        <taxon>Pseudomonadati</taxon>
        <taxon>Pseudomonadota</taxon>
        <taxon>Betaproteobacteria</taxon>
        <taxon>Burkholderiales</taxon>
        <taxon>Burkholderiaceae</taxon>
        <taxon>Caballeronia</taxon>
    </lineage>
</organism>
<dbReference type="SFLD" id="SFLDS00003">
    <property type="entry name" value="Haloacid_Dehalogenase"/>
    <property type="match status" value="1"/>
</dbReference>
<evidence type="ECO:0000256" key="3">
    <source>
        <dbReference type="ARBA" id="ARBA00022723"/>
    </source>
</evidence>
<dbReference type="InterPro" id="IPR023198">
    <property type="entry name" value="PGP-like_dom2"/>
</dbReference>
<dbReference type="PANTHER" id="PTHR46193">
    <property type="entry name" value="6-PHOSPHOGLUCONATE PHOSPHATASE"/>
    <property type="match status" value="1"/>
</dbReference>
<comment type="cofactor">
    <cofactor evidence="1">
        <name>Mg(2+)</name>
        <dbReference type="ChEBI" id="CHEBI:18420"/>
    </cofactor>
</comment>
<sequence length="228" mass="24500">MIDHLICDCDGVLVDSEVIADRVMLEALTETFPGVNFKPVMKTAFGQQTSRFLTHLETKFGIAMPAGFVDTLGARVGRELARSVGPIAGVRNALQRVSLPVAVVSNSWMERVRASVQRAGLDEIVGERLFSAEQVAKPKPYPDVYLFAAKTLGVAPERCLVVEDSIAGLTAARAAGMMTIAFVGASHIPEGYAHVLRQSGVTRIIDSMDDLPALVEAGMRGEFRGVQS</sequence>
<evidence type="ECO:0000313" key="6">
    <source>
        <dbReference type="Proteomes" id="UP000219522"/>
    </source>
</evidence>
<evidence type="ECO:0000256" key="1">
    <source>
        <dbReference type="ARBA" id="ARBA00001946"/>
    </source>
</evidence>
<dbReference type="GO" id="GO:0003824">
    <property type="term" value="F:catalytic activity"/>
    <property type="evidence" value="ECO:0007669"/>
    <property type="project" value="UniProtKB-ARBA"/>
</dbReference>
<dbReference type="NCBIfam" id="TIGR01509">
    <property type="entry name" value="HAD-SF-IA-v3"/>
    <property type="match status" value="1"/>
</dbReference>
<accession>A0A7Z7I840</accession>
<dbReference type="OrthoDB" id="9800058at2"/>
<dbReference type="EMBL" id="OCSU01000002">
    <property type="protein sequence ID" value="SOE80556.1"/>
    <property type="molecule type" value="Genomic_DNA"/>
</dbReference>
<gene>
    <name evidence="5" type="ORF">SAMN05446927_3784</name>
</gene>
<dbReference type="GO" id="GO:0046872">
    <property type="term" value="F:metal ion binding"/>
    <property type="evidence" value="ECO:0007669"/>
    <property type="project" value="UniProtKB-KW"/>
</dbReference>
<proteinExistence type="inferred from homology"/>
<evidence type="ECO:0000256" key="4">
    <source>
        <dbReference type="ARBA" id="ARBA00022842"/>
    </source>
</evidence>
<dbReference type="Proteomes" id="UP000219522">
    <property type="component" value="Unassembled WGS sequence"/>
</dbReference>
<dbReference type="Pfam" id="PF00702">
    <property type="entry name" value="Hydrolase"/>
    <property type="match status" value="1"/>
</dbReference>
<protein>
    <submittedName>
        <fullName evidence="5">Haloacid dehalogenase superfamily, subfamily IA, variant 3 with third motif having DD or ED</fullName>
    </submittedName>
</protein>
<dbReference type="PRINTS" id="PR00413">
    <property type="entry name" value="HADHALOGNASE"/>
</dbReference>
<dbReference type="Gene3D" id="1.10.150.240">
    <property type="entry name" value="Putative phosphatase, domain 2"/>
    <property type="match status" value="1"/>
</dbReference>
<comment type="caution">
    <text evidence="5">The sequence shown here is derived from an EMBL/GenBank/DDBJ whole genome shotgun (WGS) entry which is preliminary data.</text>
</comment>
<keyword evidence="6" id="KW-1185">Reference proteome</keyword>
<dbReference type="InterPro" id="IPR051600">
    <property type="entry name" value="Beta-PGM-like"/>
</dbReference>
<dbReference type="CDD" id="cd07526">
    <property type="entry name" value="HAD_BPGM_like"/>
    <property type="match status" value="1"/>
</dbReference>
<evidence type="ECO:0000313" key="5">
    <source>
        <dbReference type="EMBL" id="SOE80556.1"/>
    </source>
</evidence>
<dbReference type="InterPro" id="IPR036412">
    <property type="entry name" value="HAD-like_sf"/>
</dbReference>